<keyword evidence="2" id="KW-1185">Reference proteome</keyword>
<dbReference type="STRING" id="151549.A0A4C1Z288"/>
<reference evidence="1 2" key="1">
    <citation type="journal article" date="2019" name="Commun. Biol.">
        <title>The bagworm genome reveals a unique fibroin gene that provides high tensile strength.</title>
        <authorList>
            <person name="Kono N."/>
            <person name="Nakamura H."/>
            <person name="Ohtoshi R."/>
            <person name="Tomita M."/>
            <person name="Numata K."/>
            <person name="Arakawa K."/>
        </authorList>
    </citation>
    <scope>NUCLEOTIDE SEQUENCE [LARGE SCALE GENOMIC DNA]</scope>
</reference>
<gene>
    <name evidence="1" type="ORF">EVAR_59082_1</name>
</gene>
<dbReference type="InterPro" id="IPR043502">
    <property type="entry name" value="DNA/RNA_pol_sf"/>
</dbReference>
<accession>A0A4C1Z288</accession>
<organism evidence="1 2">
    <name type="scientific">Eumeta variegata</name>
    <name type="common">Bagworm moth</name>
    <name type="synonym">Eumeta japonica</name>
    <dbReference type="NCBI Taxonomy" id="151549"/>
    <lineage>
        <taxon>Eukaryota</taxon>
        <taxon>Metazoa</taxon>
        <taxon>Ecdysozoa</taxon>
        <taxon>Arthropoda</taxon>
        <taxon>Hexapoda</taxon>
        <taxon>Insecta</taxon>
        <taxon>Pterygota</taxon>
        <taxon>Neoptera</taxon>
        <taxon>Endopterygota</taxon>
        <taxon>Lepidoptera</taxon>
        <taxon>Glossata</taxon>
        <taxon>Ditrysia</taxon>
        <taxon>Tineoidea</taxon>
        <taxon>Psychidae</taxon>
        <taxon>Oiketicinae</taxon>
        <taxon>Eumeta</taxon>
    </lineage>
</organism>
<dbReference type="OrthoDB" id="407509at2759"/>
<comment type="caution">
    <text evidence="1">The sequence shown here is derived from an EMBL/GenBank/DDBJ whole genome shotgun (WGS) entry which is preliminary data.</text>
</comment>
<proteinExistence type="predicted"/>
<name>A0A4C1Z288_EUMVA</name>
<dbReference type="AlphaFoldDB" id="A0A4C1Z288"/>
<sequence>MGIIEKQVNRTGGVKKAKKELTGSKDWIQKIKSDSGEWNHNRMNILEIATSYYRKIYQHNTVQDKDDLTGTSNIPNTLYTEVIKAIDSLKSDKAPGPDGITNEILKESKRVITPVLTDMFNEILNTETIPQRWTETNIILLYKKGDKYEIGNYRPISLMSNIYKLFTKIILNRIEKRLDEHQPIEQAGFRKDYSVLDHIHVVR</sequence>
<dbReference type="SUPFAM" id="SSF56672">
    <property type="entry name" value="DNA/RNA polymerases"/>
    <property type="match status" value="1"/>
</dbReference>
<protein>
    <submittedName>
        <fullName evidence="1">LINE-1 retrotransposable element ORF2 protein</fullName>
    </submittedName>
</protein>
<dbReference type="EMBL" id="BGZK01001476">
    <property type="protein sequence ID" value="GBP80705.1"/>
    <property type="molecule type" value="Genomic_DNA"/>
</dbReference>
<evidence type="ECO:0000313" key="2">
    <source>
        <dbReference type="Proteomes" id="UP000299102"/>
    </source>
</evidence>
<dbReference type="GO" id="GO:0071897">
    <property type="term" value="P:DNA biosynthetic process"/>
    <property type="evidence" value="ECO:0007669"/>
    <property type="project" value="UniProtKB-ARBA"/>
</dbReference>
<dbReference type="Proteomes" id="UP000299102">
    <property type="component" value="Unassembled WGS sequence"/>
</dbReference>
<dbReference type="PANTHER" id="PTHR19446">
    <property type="entry name" value="REVERSE TRANSCRIPTASES"/>
    <property type="match status" value="1"/>
</dbReference>
<evidence type="ECO:0000313" key="1">
    <source>
        <dbReference type="EMBL" id="GBP80705.1"/>
    </source>
</evidence>